<dbReference type="Gene3D" id="2.80.10.50">
    <property type="match status" value="1"/>
</dbReference>
<reference evidence="1" key="1">
    <citation type="submission" date="2023-03" db="EMBL/GenBank/DDBJ databases">
        <title>Massive genome expansion in bonnet fungi (Mycena s.s.) driven by repeated elements and novel gene families across ecological guilds.</title>
        <authorList>
            <consortium name="Lawrence Berkeley National Laboratory"/>
            <person name="Harder C.B."/>
            <person name="Miyauchi S."/>
            <person name="Viragh M."/>
            <person name="Kuo A."/>
            <person name="Thoen E."/>
            <person name="Andreopoulos B."/>
            <person name="Lu D."/>
            <person name="Skrede I."/>
            <person name="Drula E."/>
            <person name="Henrissat B."/>
            <person name="Morin E."/>
            <person name="Kohler A."/>
            <person name="Barry K."/>
            <person name="LaButti K."/>
            <person name="Morin E."/>
            <person name="Salamov A."/>
            <person name="Lipzen A."/>
            <person name="Mereny Z."/>
            <person name="Hegedus B."/>
            <person name="Baldrian P."/>
            <person name="Stursova M."/>
            <person name="Weitz H."/>
            <person name="Taylor A."/>
            <person name="Grigoriev I.V."/>
            <person name="Nagy L.G."/>
            <person name="Martin F."/>
            <person name="Kauserud H."/>
        </authorList>
    </citation>
    <scope>NUCLEOTIDE SEQUENCE</scope>
    <source>
        <strain evidence="1">9284</strain>
    </source>
</reference>
<sequence>MASIPDTGRYIITNVRFQNLAILPDANDESDVVAATEENSASEKWNVTLLNNKKYTIKNHGFSNFAACEARPGAGAAVAGRARQQQWIIKEGRVKGQFTISPTDAELCWGLTDGEASTPITLASVPTDTKNQWTFTKATA</sequence>
<organism evidence="1 2">
    <name type="scientific">Roridomyces roridus</name>
    <dbReference type="NCBI Taxonomy" id="1738132"/>
    <lineage>
        <taxon>Eukaryota</taxon>
        <taxon>Fungi</taxon>
        <taxon>Dikarya</taxon>
        <taxon>Basidiomycota</taxon>
        <taxon>Agaricomycotina</taxon>
        <taxon>Agaricomycetes</taxon>
        <taxon>Agaricomycetidae</taxon>
        <taxon>Agaricales</taxon>
        <taxon>Marasmiineae</taxon>
        <taxon>Mycenaceae</taxon>
        <taxon>Roridomyces</taxon>
    </lineage>
</organism>
<dbReference type="InterPro" id="IPR031755">
    <property type="entry name" value="Inhibitor_I66"/>
</dbReference>
<evidence type="ECO:0008006" key="3">
    <source>
        <dbReference type="Google" id="ProtNLM"/>
    </source>
</evidence>
<dbReference type="SUPFAM" id="SSF50370">
    <property type="entry name" value="Ricin B-like lectins"/>
    <property type="match status" value="1"/>
</dbReference>
<accession>A0AAD7B3E8</accession>
<protein>
    <recommendedName>
        <fullName evidence="3">Ricin B lectin domain-containing protein</fullName>
    </recommendedName>
</protein>
<proteinExistence type="predicted"/>
<dbReference type="EMBL" id="JARKIF010000043">
    <property type="protein sequence ID" value="KAJ7608759.1"/>
    <property type="molecule type" value="Genomic_DNA"/>
</dbReference>
<gene>
    <name evidence="1" type="ORF">FB45DRAFT_1039428</name>
</gene>
<keyword evidence="2" id="KW-1185">Reference proteome</keyword>
<dbReference type="AlphaFoldDB" id="A0AAD7B3E8"/>
<evidence type="ECO:0000313" key="1">
    <source>
        <dbReference type="EMBL" id="KAJ7608759.1"/>
    </source>
</evidence>
<dbReference type="Pfam" id="PF16850">
    <property type="entry name" value="Inhibitor_I66"/>
    <property type="match status" value="1"/>
</dbReference>
<dbReference type="Proteomes" id="UP001221142">
    <property type="component" value="Unassembled WGS sequence"/>
</dbReference>
<dbReference type="InterPro" id="IPR035992">
    <property type="entry name" value="Ricin_B-like_lectins"/>
</dbReference>
<name>A0AAD7B3E8_9AGAR</name>
<dbReference type="GO" id="GO:0004867">
    <property type="term" value="F:serine-type endopeptidase inhibitor activity"/>
    <property type="evidence" value="ECO:0007669"/>
    <property type="project" value="InterPro"/>
</dbReference>
<comment type="caution">
    <text evidence="1">The sequence shown here is derived from an EMBL/GenBank/DDBJ whole genome shotgun (WGS) entry which is preliminary data.</text>
</comment>
<evidence type="ECO:0000313" key="2">
    <source>
        <dbReference type="Proteomes" id="UP001221142"/>
    </source>
</evidence>